<name>A0AAW0TNN5_SCYPA</name>
<keyword evidence="2" id="KW-1185">Reference proteome</keyword>
<reference evidence="1 2" key="1">
    <citation type="submission" date="2023-03" db="EMBL/GenBank/DDBJ databases">
        <title>High-quality genome of Scylla paramamosain provides insights in environmental adaptation.</title>
        <authorList>
            <person name="Zhang L."/>
        </authorList>
    </citation>
    <scope>NUCLEOTIDE SEQUENCE [LARGE SCALE GENOMIC DNA]</scope>
    <source>
        <strain evidence="1">LZ_2023a</strain>
        <tissue evidence="1">Muscle</tissue>
    </source>
</reference>
<sequence length="77" mass="8813">MQESTNQQCYEAAARHRVAWTAAVDREHGDIHPWLPSSFLEGHHRNLAHPAQPLVIHNVSGRRHCTTYSLHRSHVTT</sequence>
<dbReference type="EMBL" id="JARAKH010000028">
    <property type="protein sequence ID" value="KAK8388838.1"/>
    <property type="molecule type" value="Genomic_DNA"/>
</dbReference>
<dbReference type="AlphaFoldDB" id="A0AAW0TNN5"/>
<evidence type="ECO:0000313" key="2">
    <source>
        <dbReference type="Proteomes" id="UP001487740"/>
    </source>
</evidence>
<gene>
    <name evidence="1" type="ORF">O3P69_020655</name>
</gene>
<evidence type="ECO:0000313" key="1">
    <source>
        <dbReference type="EMBL" id="KAK8388838.1"/>
    </source>
</evidence>
<organism evidence="1 2">
    <name type="scientific">Scylla paramamosain</name>
    <name type="common">Mud crab</name>
    <dbReference type="NCBI Taxonomy" id="85552"/>
    <lineage>
        <taxon>Eukaryota</taxon>
        <taxon>Metazoa</taxon>
        <taxon>Ecdysozoa</taxon>
        <taxon>Arthropoda</taxon>
        <taxon>Crustacea</taxon>
        <taxon>Multicrustacea</taxon>
        <taxon>Malacostraca</taxon>
        <taxon>Eumalacostraca</taxon>
        <taxon>Eucarida</taxon>
        <taxon>Decapoda</taxon>
        <taxon>Pleocyemata</taxon>
        <taxon>Brachyura</taxon>
        <taxon>Eubrachyura</taxon>
        <taxon>Portunoidea</taxon>
        <taxon>Portunidae</taxon>
        <taxon>Portuninae</taxon>
        <taxon>Scylla</taxon>
    </lineage>
</organism>
<protein>
    <submittedName>
        <fullName evidence="1">Uncharacterized protein</fullName>
    </submittedName>
</protein>
<dbReference type="Proteomes" id="UP001487740">
    <property type="component" value="Unassembled WGS sequence"/>
</dbReference>
<proteinExistence type="predicted"/>
<comment type="caution">
    <text evidence="1">The sequence shown here is derived from an EMBL/GenBank/DDBJ whole genome shotgun (WGS) entry which is preliminary data.</text>
</comment>
<accession>A0AAW0TNN5</accession>